<feature type="domain" description="HAMP" evidence="11">
    <location>
        <begin position="77"/>
        <end position="128"/>
    </location>
</feature>
<dbReference type="InterPro" id="IPR036890">
    <property type="entry name" value="HATPase_C_sf"/>
</dbReference>
<dbReference type="FunFam" id="3.30.565.10:FF:000006">
    <property type="entry name" value="Sensor histidine kinase WalK"/>
    <property type="match status" value="1"/>
</dbReference>
<keyword evidence="5" id="KW-0808">Transferase</keyword>
<organism evidence="12 13">
    <name type="scientific">Treponema rectale</name>
    <dbReference type="NCBI Taxonomy" id="744512"/>
    <lineage>
        <taxon>Bacteria</taxon>
        <taxon>Pseudomonadati</taxon>
        <taxon>Spirochaetota</taxon>
        <taxon>Spirochaetia</taxon>
        <taxon>Spirochaetales</taxon>
        <taxon>Treponemataceae</taxon>
        <taxon>Treponema</taxon>
    </lineage>
</organism>
<evidence type="ECO:0000313" key="13">
    <source>
        <dbReference type="Proteomes" id="UP000578697"/>
    </source>
</evidence>
<dbReference type="Proteomes" id="UP000578697">
    <property type="component" value="Unassembled WGS sequence"/>
</dbReference>
<evidence type="ECO:0000256" key="7">
    <source>
        <dbReference type="ARBA" id="ARBA00023012"/>
    </source>
</evidence>
<dbReference type="CDD" id="cd06225">
    <property type="entry name" value="HAMP"/>
    <property type="match status" value="1"/>
</dbReference>
<dbReference type="SMART" id="SM00387">
    <property type="entry name" value="HATPase_c"/>
    <property type="match status" value="1"/>
</dbReference>
<evidence type="ECO:0000256" key="5">
    <source>
        <dbReference type="ARBA" id="ARBA00022679"/>
    </source>
</evidence>
<dbReference type="PROSITE" id="PS50885">
    <property type="entry name" value="HAMP"/>
    <property type="match status" value="1"/>
</dbReference>
<dbReference type="Gene3D" id="6.10.340.10">
    <property type="match status" value="1"/>
</dbReference>
<dbReference type="InterPro" id="IPR004358">
    <property type="entry name" value="Sig_transdc_His_kin-like_C"/>
</dbReference>
<keyword evidence="9" id="KW-0812">Transmembrane</keyword>
<evidence type="ECO:0000256" key="3">
    <source>
        <dbReference type="ARBA" id="ARBA00012438"/>
    </source>
</evidence>
<protein>
    <recommendedName>
        <fullName evidence="3">histidine kinase</fullName>
        <ecNumber evidence="3">2.7.13.3</ecNumber>
    </recommendedName>
</protein>
<dbReference type="EMBL" id="JACHFR010000003">
    <property type="protein sequence ID" value="MBB5219710.1"/>
    <property type="molecule type" value="Genomic_DNA"/>
</dbReference>
<name>A0A840SG45_9SPIR</name>
<keyword evidence="8 9" id="KW-0472">Membrane</keyword>
<dbReference type="Gene3D" id="3.30.565.10">
    <property type="entry name" value="Histidine kinase-like ATPase, C-terminal domain"/>
    <property type="match status" value="1"/>
</dbReference>
<dbReference type="GO" id="GO:0000155">
    <property type="term" value="F:phosphorelay sensor kinase activity"/>
    <property type="evidence" value="ECO:0007669"/>
    <property type="project" value="InterPro"/>
</dbReference>
<evidence type="ECO:0000256" key="6">
    <source>
        <dbReference type="ARBA" id="ARBA00022777"/>
    </source>
</evidence>
<keyword evidence="4" id="KW-0597">Phosphoprotein</keyword>
<evidence type="ECO:0000259" key="11">
    <source>
        <dbReference type="PROSITE" id="PS50885"/>
    </source>
</evidence>
<dbReference type="PRINTS" id="PR00344">
    <property type="entry name" value="BCTRLSENSOR"/>
</dbReference>
<dbReference type="SMART" id="SM00388">
    <property type="entry name" value="HisKA"/>
    <property type="match status" value="1"/>
</dbReference>
<keyword evidence="13" id="KW-1185">Reference proteome</keyword>
<comment type="subcellular location">
    <subcellularLocation>
        <location evidence="2">Membrane</location>
    </subcellularLocation>
</comment>
<dbReference type="SUPFAM" id="SSF47384">
    <property type="entry name" value="Homodimeric domain of signal transducing histidine kinase"/>
    <property type="match status" value="1"/>
</dbReference>
<evidence type="ECO:0000256" key="2">
    <source>
        <dbReference type="ARBA" id="ARBA00004370"/>
    </source>
</evidence>
<comment type="caution">
    <text evidence="12">The sequence shown here is derived from an EMBL/GenBank/DDBJ whole genome shotgun (WGS) entry which is preliminary data.</text>
</comment>
<dbReference type="Gene3D" id="1.10.287.130">
    <property type="match status" value="1"/>
</dbReference>
<dbReference type="Pfam" id="PF00512">
    <property type="entry name" value="HisKA"/>
    <property type="match status" value="1"/>
</dbReference>
<feature type="domain" description="Histidine kinase" evidence="10">
    <location>
        <begin position="136"/>
        <end position="346"/>
    </location>
</feature>
<dbReference type="InterPro" id="IPR003661">
    <property type="entry name" value="HisK_dim/P_dom"/>
</dbReference>
<keyword evidence="9" id="KW-1133">Transmembrane helix</keyword>
<keyword evidence="7" id="KW-0902">Two-component regulatory system</keyword>
<dbReference type="CDD" id="cd00075">
    <property type="entry name" value="HATPase"/>
    <property type="match status" value="1"/>
</dbReference>
<dbReference type="InterPro" id="IPR005467">
    <property type="entry name" value="His_kinase_dom"/>
</dbReference>
<dbReference type="PROSITE" id="PS50109">
    <property type="entry name" value="HIS_KIN"/>
    <property type="match status" value="1"/>
</dbReference>
<evidence type="ECO:0000256" key="1">
    <source>
        <dbReference type="ARBA" id="ARBA00000085"/>
    </source>
</evidence>
<evidence type="ECO:0000256" key="8">
    <source>
        <dbReference type="ARBA" id="ARBA00023136"/>
    </source>
</evidence>
<dbReference type="InterPro" id="IPR003660">
    <property type="entry name" value="HAMP_dom"/>
</dbReference>
<feature type="transmembrane region" description="Helical" evidence="9">
    <location>
        <begin position="44"/>
        <end position="66"/>
    </location>
</feature>
<evidence type="ECO:0000256" key="9">
    <source>
        <dbReference type="SAM" id="Phobius"/>
    </source>
</evidence>
<dbReference type="GO" id="GO:0016020">
    <property type="term" value="C:membrane"/>
    <property type="evidence" value="ECO:0007669"/>
    <property type="project" value="UniProtKB-SubCell"/>
</dbReference>
<dbReference type="FunFam" id="1.10.287.130:FF:000001">
    <property type="entry name" value="Two-component sensor histidine kinase"/>
    <property type="match status" value="1"/>
</dbReference>
<evidence type="ECO:0000256" key="4">
    <source>
        <dbReference type="ARBA" id="ARBA00022553"/>
    </source>
</evidence>
<dbReference type="AlphaFoldDB" id="A0A840SG45"/>
<evidence type="ECO:0000313" key="12">
    <source>
        <dbReference type="EMBL" id="MBB5219710.1"/>
    </source>
</evidence>
<dbReference type="SUPFAM" id="SSF55874">
    <property type="entry name" value="ATPase domain of HSP90 chaperone/DNA topoisomerase II/histidine kinase"/>
    <property type="match status" value="1"/>
</dbReference>
<proteinExistence type="predicted"/>
<dbReference type="InterPro" id="IPR003594">
    <property type="entry name" value="HATPase_dom"/>
</dbReference>
<dbReference type="InterPro" id="IPR050736">
    <property type="entry name" value="Sensor_HK_Regulatory"/>
</dbReference>
<dbReference type="EC" id="2.7.13.3" evidence="3"/>
<reference evidence="12 13" key="1">
    <citation type="submission" date="2020-08" db="EMBL/GenBank/DDBJ databases">
        <title>Genomic Encyclopedia of Type Strains, Phase IV (KMG-IV): sequencing the most valuable type-strain genomes for metagenomic binning, comparative biology and taxonomic classification.</title>
        <authorList>
            <person name="Goeker M."/>
        </authorList>
    </citation>
    <scope>NUCLEOTIDE SEQUENCE [LARGE SCALE GENOMIC DNA]</scope>
    <source>
        <strain evidence="12 13">DSM 103679</strain>
    </source>
</reference>
<dbReference type="CDD" id="cd00082">
    <property type="entry name" value="HisKA"/>
    <property type="match status" value="1"/>
</dbReference>
<gene>
    <name evidence="12" type="ORF">HNP77_002092</name>
</gene>
<comment type="catalytic activity">
    <reaction evidence="1">
        <text>ATP + protein L-histidine = ADP + protein N-phospho-L-histidine.</text>
        <dbReference type="EC" id="2.7.13.3"/>
    </reaction>
</comment>
<keyword evidence="6 12" id="KW-0418">Kinase</keyword>
<dbReference type="PANTHER" id="PTHR43711">
    <property type="entry name" value="TWO-COMPONENT HISTIDINE KINASE"/>
    <property type="match status" value="1"/>
</dbReference>
<feature type="transmembrane region" description="Helical" evidence="9">
    <location>
        <begin position="15"/>
        <end position="38"/>
    </location>
</feature>
<dbReference type="InterPro" id="IPR036097">
    <property type="entry name" value="HisK_dim/P_sf"/>
</dbReference>
<sequence>MIEESERKSRFPIGLYWIVLGMLLGTAGINIAIILLGLKYNWQAIIFVHLVIFYWLLVSALIVLYIKHKIHKTYEIPLQKISEATEKVSKGDFSVSVPTVNPPEKYDYLDYMILDLNKMIEDLNGIETLRTDFISNVSHELKTPLAVMQNYARLLQTPDLTEENRQEYARAIFHNSRQLTLLITNILKLNKLENQQIYPKVPPYDLGEELRECLLTFEDSWTAKNLELEVEIEDGIMTTTDSQLLSLIWNNFISNAIKFTPENGKIIVRLRKIGEVIQVSVQDSGCGMDEKTLSHIFEKFYQGDTSHATKGNGLGLALAARVADICRGKIRVESSPDKGSVFYFEF</sequence>
<dbReference type="Pfam" id="PF02518">
    <property type="entry name" value="HATPase_c"/>
    <property type="match status" value="1"/>
</dbReference>
<dbReference type="PANTHER" id="PTHR43711:SF1">
    <property type="entry name" value="HISTIDINE KINASE 1"/>
    <property type="match status" value="1"/>
</dbReference>
<dbReference type="RefSeq" id="WP_184653119.1">
    <property type="nucleotide sequence ID" value="NZ_JACHFR010000003.1"/>
</dbReference>
<evidence type="ECO:0000259" key="10">
    <source>
        <dbReference type="PROSITE" id="PS50109"/>
    </source>
</evidence>
<accession>A0A840SG45</accession>